<name>A0ACC7P4K1_9BACL</name>
<dbReference type="Proteomes" id="UP001631969">
    <property type="component" value="Unassembled WGS sequence"/>
</dbReference>
<comment type="caution">
    <text evidence="1">The sequence shown here is derived from an EMBL/GenBank/DDBJ whole genome shotgun (WGS) entry which is preliminary data.</text>
</comment>
<evidence type="ECO:0000313" key="2">
    <source>
        <dbReference type="Proteomes" id="UP001631969"/>
    </source>
</evidence>
<sequence>MAAYIRGNLAVEERQNSPERVKIKETRRVVYRTSRLPTQEKLLYLFTVLLCALVAGVVIWRYAQIYQMNTRIQNVEREISRLEADNNALKEKLSKMIDPSQYMDEAAKKGLVRIQEDNFVRVPGEVKTQQGSSTAGKP</sequence>
<reference evidence="1" key="1">
    <citation type="submission" date="2024-12" db="EMBL/GenBank/DDBJ databases">
        <authorList>
            <person name="Wu N."/>
        </authorList>
    </citation>
    <scope>NUCLEOTIDE SEQUENCE</scope>
    <source>
        <strain evidence="1">P15</strain>
    </source>
</reference>
<proteinExistence type="predicted"/>
<keyword evidence="1" id="KW-0132">Cell division</keyword>
<accession>A0ACC7P4K1</accession>
<keyword evidence="2" id="KW-1185">Reference proteome</keyword>
<gene>
    <name evidence="1" type="ORF">ACI1P1_26790</name>
</gene>
<evidence type="ECO:0000313" key="1">
    <source>
        <dbReference type="EMBL" id="MFM9331908.1"/>
    </source>
</evidence>
<dbReference type="EMBL" id="JBJURJ010000023">
    <property type="protein sequence ID" value="MFM9331908.1"/>
    <property type="molecule type" value="Genomic_DNA"/>
</dbReference>
<organism evidence="1 2">
    <name type="scientific">Paenibacillus mesotrionivorans</name>
    <dbReference type="NCBI Taxonomy" id="3160968"/>
    <lineage>
        <taxon>Bacteria</taxon>
        <taxon>Bacillati</taxon>
        <taxon>Bacillota</taxon>
        <taxon>Bacilli</taxon>
        <taxon>Bacillales</taxon>
        <taxon>Paenibacillaceae</taxon>
        <taxon>Paenibacillus</taxon>
    </lineage>
</organism>
<keyword evidence="1" id="KW-0131">Cell cycle</keyword>
<protein>
    <submittedName>
        <fullName evidence="1">Cell division protein FtsL</fullName>
    </submittedName>
</protein>